<dbReference type="PANTHER" id="PTHR43420">
    <property type="entry name" value="ACETYLTRANSFERASE"/>
    <property type="match status" value="1"/>
</dbReference>
<name>A0ABV8QY38_9MICC</name>
<dbReference type="Proteomes" id="UP001595773">
    <property type="component" value="Unassembled WGS sequence"/>
</dbReference>
<keyword evidence="1 4" id="KW-0808">Transferase</keyword>
<evidence type="ECO:0000259" key="3">
    <source>
        <dbReference type="PROSITE" id="PS51186"/>
    </source>
</evidence>
<dbReference type="CDD" id="cd04301">
    <property type="entry name" value="NAT_SF"/>
    <property type="match status" value="1"/>
</dbReference>
<dbReference type="InterPro" id="IPR050680">
    <property type="entry name" value="YpeA/RimI_acetyltransf"/>
</dbReference>
<feature type="domain" description="N-acetyltransferase" evidence="3">
    <location>
        <begin position="4"/>
        <end position="152"/>
    </location>
</feature>
<dbReference type="GO" id="GO:0016746">
    <property type="term" value="F:acyltransferase activity"/>
    <property type="evidence" value="ECO:0007669"/>
    <property type="project" value="UniProtKB-KW"/>
</dbReference>
<dbReference type="EMBL" id="JBHSCQ010000003">
    <property type="protein sequence ID" value="MFC4264238.1"/>
    <property type="molecule type" value="Genomic_DNA"/>
</dbReference>
<dbReference type="InterPro" id="IPR000182">
    <property type="entry name" value="GNAT_dom"/>
</dbReference>
<keyword evidence="2 4" id="KW-0012">Acyltransferase</keyword>
<dbReference type="PANTHER" id="PTHR43420:SF44">
    <property type="entry name" value="ACETYLTRANSFERASE YPEA"/>
    <property type="match status" value="1"/>
</dbReference>
<dbReference type="SUPFAM" id="SSF55729">
    <property type="entry name" value="Acyl-CoA N-acyltransferases (Nat)"/>
    <property type="match status" value="1"/>
</dbReference>
<organism evidence="4 5">
    <name type="scientific">Arthrobacter cryoconiti</name>
    <dbReference type="NCBI Taxonomy" id="748907"/>
    <lineage>
        <taxon>Bacteria</taxon>
        <taxon>Bacillati</taxon>
        <taxon>Actinomycetota</taxon>
        <taxon>Actinomycetes</taxon>
        <taxon>Micrococcales</taxon>
        <taxon>Micrococcaceae</taxon>
        <taxon>Arthrobacter</taxon>
    </lineage>
</organism>
<evidence type="ECO:0000256" key="2">
    <source>
        <dbReference type="ARBA" id="ARBA00023315"/>
    </source>
</evidence>
<gene>
    <name evidence="4" type="ORF">ACFOW9_01310</name>
</gene>
<accession>A0ABV8QY38</accession>
<reference evidence="5" key="1">
    <citation type="journal article" date="2019" name="Int. J. Syst. Evol. Microbiol.">
        <title>The Global Catalogue of Microorganisms (GCM) 10K type strain sequencing project: providing services to taxonomists for standard genome sequencing and annotation.</title>
        <authorList>
            <consortium name="The Broad Institute Genomics Platform"/>
            <consortium name="The Broad Institute Genome Sequencing Center for Infectious Disease"/>
            <person name="Wu L."/>
            <person name="Ma J."/>
        </authorList>
    </citation>
    <scope>NUCLEOTIDE SEQUENCE [LARGE SCALE GENOMIC DNA]</scope>
    <source>
        <strain evidence="5">CGMCC 1.10698</strain>
    </source>
</reference>
<dbReference type="RefSeq" id="WP_230068465.1">
    <property type="nucleotide sequence ID" value="NZ_BAABLL010000002.1"/>
</dbReference>
<evidence type="ECO:0000256" key="1">
    <source>
        <dbReference type="ARBA" id="ARBA00022679"/>
    </source>
</evidence>
<keyword evidence="5" id="KW-1185">Reference proteome</keyword>
<evidence type="ECO:0000313" key="5">
    <source>
        <dbReference type="Proteomes" id="UP001595773"/>
    </source>
</evidence>
<dbReference type="InterPro" id="IPR016181">
    <property type="entry name" value="Acyl_CoA_acyltransferase"/>
</dbReference>
<comment type="caution">
    <text evidence="4">The sequence shown here is derived from an EMBL/GenBank/DDBJ whole genome shotgun (WGS) entry which is preliminary data.</text>
</comment>
<evidence type="ECO:0000313" key="4">
    <source>
        <dbReference type="EMBL" id="MFC4264238.1"/>
    </source>
</evidence>
<dbReference type="Gene3D" id="3.40.630.30">
    <property type="match status" value="1"/>
</dbReference>
<dbReference type="EC" id="2.3.-.-" evidence="4"/>
<dbReference type="Pfam" id="PF13508">
    <property type="entry name" value="Acetyltransf_7"/>
    <property type="match status" value="1"/>
</dbReference>
<sequence>MPDIKIQPRQDPSAVDRILRSLPEWFGVEEAILGYTASASRQESFLAVVNDMTVGVALLTRHFKESAELTLIAVDAKYRGRGVGKTLLEAMESALIIDGCQLLQVHTVGPSFEDAAYSQTRAFYRKFGFLPVQEFERIDWDGPTLVMVKLLIQKSAR</sequence>
<proteinExistence type="predicted"/>
<dbReference type="PROSITE" id="PS51186">
    <property type="entry name" value="GNAT"/>
    <property type="match status" value="1"/>
</dbReference>
<protein>
    <submittedName>
        <fullName evidence="4">GNAT family N-acetyltransferase</fullName>
        <ecNumber evidence="4">2.3.-.-</ecNumber>
    </submittedName>
</protein>